<dbReference type="EMBL" id="KB446543">
    <property type="protein sequence ID" value="EME40913.1"/>
    <property type="molecule type" value="Genomic_DNA"/>
</dbReference>
<dbReference type="eggNOG" id="ENOG502SHFS">
    <property type="taxonomic scope" value="Eukaryota"/>
</dbReference>
<dbReference type="Gene3D" id="3.40.50.1820">
    <property type="entry name" value="alpha/beta hydrolase"/>
    <property type="match status" value="2"/>
</dbReference>
<dbReference type="InterPro" id="IPR000073">
    <property type="entry name" value="AB_hydrolase_1"/>
</dbReference>
<dbReference type="OMA" id="TVVWGHS"/>
<dbReference type="STRING" id="675120.N1PE68"/>
<evidence type="ECO:0000313" key="4">
    <source>
        <dbReference type="Proteomes" id="UP000016933"/>
    </source>
</evidence>
<sequence>MVSILQNAMSTSIFALAVLFCLHAVKAQLLEPQPNTWNSTFRLTPHQIDYAGLDNSSVDNIEVAIRFEQSNWAGSSAAQDLFYQPPNNSTHLPPGSLLKVDEYTNTSLYTLPPNVAISRFLFQSETYNGSAVPASAYVLWPWMPREDPECPGKYAVVVWGHGASGVNAECGPSHIRNLWYQYSAPYILALQGYVVVAPDYAGLGTGQRANGSKIKHTAFSNAQGNDLVFAVEAAQRAFPELSHRFVIMGHSQGGHAAWAAAERLAFSPVKGYLGTVSGSPATNDTALLANPAAKPLAAAFIAPSLDEIFPSFKRSRWLTNRGARIIELSEEIGACNSGSSQLLAIPGILKDDFTSTWEFQAFVNLMTHGKRPFAGPMLVLQGTNDSMVPEPSQTALINNTCNSAPQSDLEYLTFEGVDHVAVLYASQTIWLQWIADRFAGEKASPPCSMQKYHPARPVASYQRNLNFFLEYATSPYEVA</sequence>
<dbReference type="Pfam" id="PF12697">
    <property type="entry name" value="Abhydrolase_6"/>
    <property type="match status" value="1"/>
</dbReference>
<name>N1PE68_DOTSN</name>
<feature type="chain" id="PRO_5004109757" description="AB hydrolase-1 domain-containing protein" evidence="1">
    <location>
        <begin position="28"/>
        <end position="479"/>
    </location>
</feature>
<dbReference type="GO" id="GO:0004806">
    <property type="term" value="F:triacylglycerol lipase activity"/>
    <property type="evidence" value="ECO:0007669"/>
    <property type="project" value="InterPro"/>
</dbReference>
<dbReference type="OrthoDB" id="5382058at2759"/>
<feature type="domain" description="AB hydrolase-1" evidence="2">
    <location>
        <begin position="161"/>
        <end position="423"/>
    </location>
</feature>
<feature type="signal peptide" evidence="1">
    <location>
        <begin position="1"/>
        <end position="27"/>
    </location>
</feature>
<evidence type="ECO:0000259" key="2">
    <source>
        <dbReference type="Pfam" id="PF12697"/>
    </source>
</evidence>
<proteinExistence type="predicted"/>
<dbReference type="GO" id="GO:0016042">
    <property type="term" value="P:lipid catabolic process"/>
    <property type="evidence" value="ECO:0007669"/>
    <property type="project" value="InterPro"/>
</dbReference>
<dbReference type="SUPFAM" id="SSF53474">
    <property type="entry name" value="alpha/beta-Hydrolases"/>
    <property type="match status" value="1"/>
</dbReference>
<dbReference type="PANTHER" id="PTHR34853">
    <property type="match status" value="1"/>
</dbReference>
<organism evidence="3 4">
    <name type="scientific">Dothistroma septosporum (strain NZE10 / CBS 128990)</name>
    <name type="common">Red band needle blight fungus</name>
    <name type="synonym">Mycosphaerella pini</name>
    <dbReference type="NCBI Taxonomy" id="675120"/>
    <lineage>
        <taxon>Eukaryota</taxon>
        <taxon>Fungi</taxon>
        <taxon>Dikarya</taxon>
        <taxon>Ascomycota</taxon>
        <taxon>Pezizomycotina</taxon>
        <taxon>Dothideomycetes</taxon>
        <taxon>Dothideomycetidae</taxon>
        <taxon>Mycosphaerellales</taxon>
        <taxon>Mycosphaerellaceae</taxon>
        <taxon>Dothistroma</taxon>
    </lineage>
</organism>
<protein>
    <recommendedName>
        <fullName evidence="2">AB hydrolase-1 domain-containing protein</fullName>
    </recommendedName>
</protein>
<dbReference type="AlphaFoldDB" id="N1PE68"/>
<dbReference type="Proteomes" id="UP000016933">
    <property type="component" value="Unassembled WGS sequence"/>
</dbReference>
<evidence type="ECO:0000313" key="3">
    <source>
        <dbReference type="EMBL" id="EME40913.1"/>
    </source>
</evidence>
<dbReference type="PANTHER" id="PTHR34853:SF1">
    <property type="entry name" value="LIPASE 5"/>
    <property type="match status" value="1"/>
</dbReference>
<dbReference type="InterPro" id="IPR029058">
    <property type="entry name" value="AB_hydrolase_fold"/>
</dbReference>
<gene>
    <name evidence="3" type="ORF">DOTSEDRAFT_74462</name>
</gene>
<keyword evidence="4" id="KW-1185">Reference proteome</keyword>
<reference evidence="4" key="1">
    <citation type="journal article" date="2012" name="PLoS Genet.">
        <title>The genomes of the fungal plant pathogens Cladosporium fulvum and Dothistroma septosporum reveal adaptation to different hosts and lifestyles but also signatures of common ancestry.</title>
        <authorList>
            <person name="de Wit P.J.G.M."/>
            <person name="van der Burgt A."/>
            <person name="Oekmen B."/>
            <person name="Stergiopoulos I."/>
            <person name="Abd-Elsalam K.A."/>
            <person name="Aerts A.L."/>
            <person name="Bahkali A.H."/>
            <person name="Beenen H.G."/>
            <person name="Chettri P."/>
            <person name="Cox M.P."/>
            <person name="Datema E."/>
            <person name="de Vries R.P."/>
            <person name="Dhillon B."/>
            <person name="Ganley A.R."/>
            <person name="Griffiths S.A."/>
            <person name="Guo Y."/>
            <person name="Hamelin R.C."/>
            <person name="Henrissat B."/>
            <person name="Kabir M.S."/>
            <person name="Jashni M.K."/>
            <person name="Kema G."/>
            <person name="Klaubauf S."/>
            <person name="Lapidus A."/>
            <person name="Levasseur A."/>
            <person name="Lindquist E."/>
            <person name="Mehrabi R."/>
            <person name="Ohm R.A."/>
            <person name="Owen T.J."/>
            <person name="Salamov A."/>
            <person name="Schwelm A."/>
            <person name="Schijlen E."/>
            <person name="Sun H."/>
            <person name="van den Burg H.A."/>
            <person name="van Ham R.C.H.J."/>
            <person name="Zhang S."/>
            <person name="Goodwin S.B."/>
            <person name="Grigoriev I.V."/>
            <person name="Collemare J."/>
            <person name="Bradshaw R.E."/>
        </authorList>
    </citation>
    <scope>NUCLEOTIDE SEQUENCE [LARGE SCALE GENOMIC DNA]</scope>
    <source>
        <strain evidence="4">NZE10 / CBS 128990</strain>
    </source>
</reference>
<reference evidence="3 4" key="2">
    <citation type="journal article" date="2012" name="PLoS Pathog.">
        <title>Diverse lifestyles and strategies of plant pathogenesis encoded in the genomes of eighteen Dothideomycetes fungi.</title>
        <authorList>
            <person name="Ohm R.A."/>
            <person name="Feau N."/>
            <person name="Henrissat B."/>
            <person name="Schoch C.L."/>
            <person name="Horwitz B.A."/>
            <person name="Barry K.W."/>
            <person name="Condon B.J."/>
            <person name="Copeland A.C."/>
            <person name="Dhillon B."/>
            <person name="Glaser F."/>
            <person name="Hesse C.N."/>
            <person name="Kosti I."/>
            <person name="LaButti K."/>
            <person name="Lindquist E.A."/>
            <person name="Lucas S."/>
            <person name="Salamov A.A."/>
            <person name="Bradshaw R.E."/>
            <person name="Ciuffetti L."/>
            <person name="Hamelin R.C."/>
            <person name="Kema G.H.J."/>
            <person name="Lawrence C."/>
            <person name="Scott J.A."/>
            <person name="Spatafora J.W."/>
            <person name="Turgeon B.G."/>
            <person name="de Wit P.J.G.M."/>
            <person name="Zhong S."/>
            <person name="Goodwin S.B."/>
            <person name="Grigoriev I.V."/>
        </authorList>
    </citation>
    <scope>NUCLEOTIDE SEQUENCE [LARGE SCALE GENOMIC DNA]</scope>
    <source>
        <strain evidence="4">NZE10 / CBS 128990</strain>
    </source>
</reference>
<accession>N1PE68</accession>
<evidence type="ECO:0000256" key="1">
    <source>
        <dbReference type="SAM" id="SignalP"/>
    </source>
</evidence>
<dbReference type="HOGENOM" id="CLU_029538_1_1_1"/>
<dbReference type="InterPro" id="IPR005152">
    <property type="entry name" value="Lipase_secreted"/>
</dbReference>
<keyword evidence="1" id="KW-0732">Signal</keyword>